<protein>
    <submittedName>
        <fullName evidence="1">Uncharacterized protein</fullName>
    </submittedName>
</protein>
<keyword evidence="2" id="KW-1185">Reference proteome</keyword>
<organism evidence="1 2">
    <name type="scientific">Neophaeococcomyces mojaviensis</name>
    <dbReference type="NCBI Taxonomy" id="3383035"/>
    <lineage>
        <taxon>Eukaryota</taxon>
        <taxon>Fungi</taxon>
        <taxon>Dikarya</taxon>
        <taxon>Ascomycota</taxon>
        <taxon>Pezizomycotina</taxon>
        <taxon>Eurotiomycetes</taxon>
        <taxon>Chaetothyriomycetidae</taxon>
        <taxon>Chaetothyriales</taxon>
        <taxon>Chaetothyriales incertae sedis</taxon>
        <taxon>Neophaeococcomyces</taxon>
    </lineage>
</organism>
<proteinExistence type="predicted"/>
<comment type="caution">
    <text evidence="1">The sequence shown here is derived from an EMBL/GenBank/DDBJ whole genome shotgun (WGS) entry which is preliminary data.</text>
</comment>
<sequence length="697" mass="78582">MSGSDPSDTLWDDQASFEGQQLCQHNGINTSFEFSELGMDQATVTEYTTSQRSDSDTHLTSPLSNHVIDLLGQDRQVTESADSWTPQRQSYGERTFFRESGIMNRTASPFTSQLLAEDYNRVSIKTGLLKIYHDSLEGALSCWLTERNCPYTSTAFDGRNAWSSNWANRVVTRVCALDKAYSNTGMVSKHDQQRASHVLNVVMMAFAAQWSHTGQRGDSRLLMTSADKSCRQSLTAENYDKTYFEQFDDDPFGRNMQKSLWDRANKALCEASDNVSFRVIFAGIIFALTQRPMDGTDVLQNLKSSKQNDLALLYKIFDLDGPPIFLDVALLKLHDHHRKLEDAKHDTGEDFQTSQALRELPAVHRETFGLLYWLAVMFDTLSAAVNRRSFTVCDTDSNIICEDPYAETPSPLYDLPFDLDGWSGFSQVASRCLSPELNVWGNYFLRQKSLIGDLRKQSTRWPCSYIDAASCLADAAPVKVLLFRRVGQLQGLFYQRSSAEEIEKGIDAAMEVYSHWDNTYGHFIEDCVIQHESLPSRIQSWYILLAGHWNLALLILSDLIDKLDKTHVTMFLNRCQRESSGFTQKLRMQAAFAVSDLGRNSQSENQESSFSQAPDFHHAVNKAALLTEPWTMVLVRSFGYAGAVLAGQVLSRGEPEATCESLEARKRLQYCIDALWLLGKKSDMAMCAAQVLLQAVI</sequence>
<accession>A0ACC3A7D4</accession>
<dbReference type="Proteomes" id="UP001172386">
    <property type="component" value="Unassembled WGS sequence"/>
</dbReference>
<reference evidence="1" key="1">
    <citation type="submission" date="2022-10" db="EMBL/GenBank/DDBJ databases">
        <title>Culturing micro-colonial fungi from biological soil crusts in the Mojave desert and describing Neophaeococcomyces mojavensis, and introducing the new genera and species Taxawa tesnikishii.</title>
        <authorList>
            <person name="Kurbessoian T."/>
            <person name="Stajich J.E."/>
        </authorList>
    </citation>
    <scope>NUCLEOTIDE SEQUENCE</scope>
    <source>
        <strain evidence="1">JES_112</strain>
    </source>
</reference>
<gene>
    <name evidence="1" type="ORF">H2198_004930</name>
</gene>
<evidence type="ECO:0000313" key="2">
    <source>
        <dbReference type="Proteomes" id="UP001172386"/>
    </source>
</evidence>
<dbReference type="EMBL" id="JAPDRQ010000077">
    <property type="protein sequence ID" value="KAJ9656471.1"/>
    <property type="molecule type" value="Genomic_DNA"/>
</dbReference>
<evidence type="ECO:0000313" key="1">
    <source>
        <dbReference type="EMBL" id="KAJ9656471.1"/>
    </source>
</evidence>
<name>A0ACC3A7D4_9EURO</name>